<gene>
    <name evidence="2" type="ORF">A4U43_C05F11250</name>
</gene>
<dbReference type="OMA" id="PNYLENC"/>
<protein>
    <recommendedName>
        <fullName evidence="4">Palmitoyl-protein thioesterase 1</fullName>
    </recommendedName>
</protein>
<sequence>MEGCRFLPKLNNEYANKRNSTYKERLSSLQNMVLIMFEHDTVLIPRETSWFGYYADGTFSPVLPTQQTALYMEDWIGLKTLDDAGRVKYLSVPGKHLGISRDDMKKHVAPYLVDKLPANIDEPVSNSRGFSSAWDVGANKVEQTDDVPLLSPFRIELNE</sequence>
<accession>A0A5P1ERX9</accession>
<dbReference type="EMBL" id="CM007385">
    <property type="protein sequence ID" value="ONK68413.1"/>
    <property type="molecule type" value="Genomic_DNA"/>
</dbReference>
<dbReference type="GO" id="GO:0016790">
    <property type="term" value="F:thiolester hydrolase activity"/>
    <property type="evidence" value="ECO:0007669"/>
    <property type="project" value="TreeGrafter"/>
</dbReference>
<dbReference type="Pfam" id="PF02089">
    <property type="entry name" value="Palm_thioest"/>
    <property type="match status" value="1"/>
</dbReference>
<proteinExistence type="predicted"/>
<dbReference type="PANTHER" id="PTHR11247">
    <property type="entry name" value="PALMITOYL-PROTEIN THIOESTERASE/DOLICHYLDIPHOSPHATASE 1"/>
    <property type="match status" value="1"/>
</dbReference>
<keyword evidence="1" id="KW-0378">Hydrolase</keyword>
<name>A0A5P1ERX9_ASPOF</name>
<evidence type="ECO:0000313" key="3">
    <source>
        <dbReference type="Proteomes" id="UP000243459"/>
    </source>
</evidence>
<keyword evidence="3" id="KW-1185">Reference proteome</keyword>
<evidence type="ECO:0008006" key="4">
    <source>
        <dbReference type="Google" id="ProtNLM"/>
    </source>
</evidence>
<reference evidence="3" key="1">
    <citation type="journal article" date="2017" name="Nat. Commun.">
        <title>The asparagus genome sheds light on the origin and evolution of a young Y chromosome.</title>
        <authorList>
            <person name="Harkess A."/>
            <person name="Zhou J."/>
            <person name="Xu C."/>
            <person name="Bowers J.E."/>
            <person name="Van der Hulst R."/>
            <person name="Ayyampalayam S."/>
            <person name="Mercati F."/>
            <person name="Riccardi P."/>
            <person name="McKain M.R."/>
            <person name="Kakrana A."/>
            <person name="Tang H."/>
            <person name="Ray J."/>
            <person name="Groenendijk J."/>
            <person name="Arikit S."/>
            <person name="Mathioni S.M."/>
            <person name="Nakano M."/>
            <person name="Shan H."/>
            <person name="Telgmann-Rauber A."/>
            <person name="Kanno A."/>
            <person name="Yue Z."/>
            <person name="Chen H."/>
            <person name="Li W."/>
            <person name="Chen Y."/>
            <person name="Xu X."/>
            <person name="Zhang Y."/>
            <person name="Luo S."/>
            <person name="Chen H."/>
            <person name="Gao J."/>
            <person name="Mao Z."/>
            <person name="Pires J.C."/>
            <person name="Luo M."/>
            <person name="Kudrna D."/>
            <person name="Wing R.A."/>
            <person name="Meyers B.C."/>
            <person name="Yi K."/>
            <person name="Kong H."/>
            <person name="Lavrijsen P."/>
            <person name="Sunseri F."/>
            <person name="Falavigna A."/>
            <person name="Ye Y."/>
            <person name="Leebens-Mack J.H."/>
            <person name="Chen G."/>
        </authorList>
    </citation>
    <scope>NUCLEOTIDE SEQUENCE [LARGE SCALE GENOMIC DNA]</scope>
    <source>
        <strain evidence="3">cv. DH0086</strain>
    </source>
</reference>
<dbReference type="SUPFAM" id="SSF53474">
    <property type="entry name" value="alpha/beta-Hydrolases"/>
    <property type="match status" value="1"/>
</dbReference>
<dbReference type="Gramene" id="ONK68413">
    <property type="protein sequence ID" value="ONK68413"/>
    <property type="gene ID" value="A4U43_C05F11250"/>
</dbReference>
<evidence type="ECO:0000313" key="2">
    <source>
        <dbReference type="EMBL" id="ONK68413.1"/>
    </source>
</evidence>
<dbReference type="OrthoDB" id="10263094at2759"/>
<dbReference type="InterPro" id="IPR029058">
    <property type="entry name" value="AB_hydrolase_fold"/>
</dbReference>
<dbReference type="PANTHER" id="PTHR11247:SF8">
    <property type="entry name" value="PALMITOYL-PROTEIN THIOESTERASE 1"/>
    <property type="match status" value="1"/>
</dbReference>
<dbReference type="AlphaFoldDB" id="A0A5P1ERX9"/>
<organism evidence="2 3">
    <name type="scientific">Asparagus officinalis</name>
    <name type="common">Garden asparagus</name>
    <dbReference type="NCBI Taxonomy" id="4686"/>
    <lineage>
        <taxon>Eukaryota</taxon>
        <taxon>Viridiplantae</taxon>
        <taxon>Streptophyta</taxon>
        <taxon>Embryophyta</taxon>
        <taxon>Tracheophyta</taxon>
        <taxon>Spermatophyta</taxon>
        <taxon>Magnoliopsida</taxon>
        <taxon>Liliopsida</taxon>
        <taxon>Asparagales</taxon>
        <taxon>Asparagaceae</taxon>
        <taxon>Asparagoideae</taxon>
        <taxon>Asparagus</taxon>
    </lineage>
</organism>
<evidence type="ECO:0000256" key="1">
    <source>
        <dbReference type="ARBA" id="ARBA00022801"/>
    </source>
</evidence>
<dbReference type="Gene3D" id="3.40.50.1820">
    <property type="entry name" value="alpha/beta hydrolase"/>
    <property type="match status" value="1"/>
</dbReference>
<dbReference type="Proteomes" id="UP000243459">
    <property type="component" value="Chromosome 5"/>
</dbReference>